<comment type="caution">
    <text evidence="6">The sequence shown here is derived from an EMBL/GenBank/DDBJ whole genome shotgun (WGS) entry which is preliminary data.</text>
</comment>
<feature type="DNA-binding region" description="H-T-H motif" evidence="4">
    <location>
        <begin position="25"/>
        <end position="44"/>
    </location>
</feature>
<dbReference type="PANTHER" id="PTHR30055">
    <property type="entry name" value="HTH-TYPE TRANSCRIPTIONAL REGULATOR RUTR"/>
    <property type="match status" value="1"/>
</dbReference>
<name>A0A853BYD9_9ACTN</name>
<reference evidence="6 7" key="1">
    <citation type="submission" date="2020-07" db="EMBL/GenBank/DDBJ databases">
        <title>Sequencing the genomes of 1000 actinobacteria strains.</title>
        <authorList>
            <person name="Klenk H.-P."/>
        </authorList>
    </citation>
    <scope>NUCLEOTIDE SEQUENCE [LARGE SCALE GENOMIC DNA]</scope>
    <source>
        <strain evidence="6 7">DSM 45927</strain>
    </source>
</reference>
<feature type="domain" description="HTH tetR-type" evidence="5">
    <location>
        <begin position="2"/>
        <end position="62"/>
    </location>
</feature>
<evidence type="ECO:0000259" key="5">
    <source>
        <dbReference type="PROSITE" id="PS50977"/>
    </source>
</evidence>
<accession>A0A853BYD9</accession>
<keyword evidence="7" id="KW-1185">Reference proteome</keyword>
<evidence type="ECO:0000256" key="4">
    <source>
        <dbReference type="PROSITE-ProRule" id="PRU00335"/>
    </source>
</evidence>
<gene>
    <name evidence="6" type="ORF">HNR12_005449</name>
</gene>
<keyword evidence="2 4" id="KW-0238">DNA-binding</keyword>
<keyword evidence="3" id="KW-0804">Transcription</keyword>
<dbReference type="EMBL" id="JACCFO010000001">
    <property type="protein sequence ID" value="NYI99172.1"/>
    <property type="molecule type" value="Genomic_DNA"/>
</dbReference>
<dbReference type="AlphaFoldDB" id="A0A853BYD9"/>
<dbReference type="InterPro" id="IPR050109">
    <property type="entry name" value="HTH-type_TetR-like_transc_reg"/>
</dbReference>
<dbReference type="Proteomes" id="UP000575985">
    <property type="component" value="Unassembled WGS sequence"/>
</dbReference>
<sequence>MSDAREDLLDRVVAWLAEHGAGDTSMRTLAAGLGTSHRMLHYHFGSREALLGTVVERVERRERDALAALRASTADPFEAGMAFWARLADTAQVFAPLYFELAGHAMLSRPYARSWRRWLAEGWSAALARLFLDAGAAPDRAEALARLSLAQARGLLFELALTGDRPAADAAMRRFATMLRAEAAAAAGGAGQRGIR</sequence>
<dbReference type="RefSeq" id="WP_179770198.1">
    <property type="nucleotide sequence ID" value="NZ_JACCFO010000001.1"/>
</dbReference>
<dbReference type="Pfam" id="PF00440">
    <property type="entry name" value="TetR_N"/>
    <property type="match status" value="1"/>
</dbReference>
<keyword evidence="1" id="KW-0805">Transcription regulation</keyword>
<dbReference type="PANTHER" id="PTHR30055:SF234">
    <property type="entry name" value="HTH-TYPE TRANSCRIPTIONAL REGULATOR BETI"/>
    <property type="match status" value="1"/>
</dbReference>
<protein>
    <submittedName>
        <fullName evidence="6">AcrR family transcriptional regulator</fullName>
    </submittedName>
</protein>
<evidence type="ECO:0000256" key="3">
    <source>
        <dbReference type="ARBA" id="ARBA00023163"/>
    </source>
</evidence>
<evidence type="ECO:0000313" key="7">
    <source>
        <dbReference type="Proteomes" id="UP000575985"/>
    </source>
</evidence>
<organism evidence="6 7">
    <name type="scientific">Streptomonospora nanhaiensis</name>
    <dbReference type="NCBI Taxonomy" id="1323731"/>
    <lineage>
        <taxon>Bacteria</taxon>
        <taxon>Bacillati</taxon>
        <taxon>Actinomycetota</taxon>
        <taxon>Actinomycetes</taxon>
        <taxon>Streptosporangiales</taxon>
        <taxon>Nocardiopsidaceae</taxon>
        <taxon>Streptomonospora</taxon>
    </lineage>
</organism>
<dbReference type="Gene3D" id="1.10.357.10">
    <property type="entry name" value="Tetracycline Repressor, domain 2"/>
    <property type="match status" value="1"/>
</dbReference>
<dbReference type="InterPro" id="IPR009057">
    <property type="entry name" value="Homeodomain-like_sf"/>
</dbReference>
<dbReference type="GO" id="GO:0000976">
    <property type="term" value="F:transcription cis-regulatory region binding"/>
    <property type="evidence" value="ECO:0007669"/>
    <property type="project" value="TreeGrafter"/>
</dbReference>
<evidence type="ECO:0000256" key="1">
    <source>
        <dbReference type="ARBA" id="ARBA00023015"/>
    </source>
</evidence>
<evidence type="ECO:0000256" key="2">
    <source>
        <dbReference type="ARBA" id="ARBA00023125"/>
    </source>
</evidence>
<dbReference type="InterPro" id="IPR001647">
    <property type="entry name" value="HTH_TetR"/>
</dbReference>
<dbReference type="SUPFAM" id="SSF46689">
    <property type="entry name" value="Homeodomain-like"/>
    <property type="match status" value="1"/>
</dbReference>
<dbReference type="GO" id="GO:0003700">
    <property type="term" value="F:DNA-binding transcription factor activity"/>
    <property type="evidence" value="ECO:0007669"/>
    <property type="project" value="TreeGrafter"/>
</dbReference>
<proteinExistence type="predicted"/>
<evidence type="ECO:0000313" key="6">
    <source>
        <dbReference type="EMBL" id="NYI99172.1"/>
    </source>
</evidence>
<dbReference type="PROSITE" id="PS50977">
    <property type="entry name" value="HTH_TETR_2"/>
    <property type="match status" value="1"/>
</dbReference>